<dbReference type="GO" id="GO:0005737">
    <property type="term" value="C:cytoplasm"/>
    <property type="evidence" value="ECO:0007669"/>
    <property type="project" value="UniProtKB-SubCell"/>
</dbReference>
<comment type="subcellular location">
    <subcellularLocation>
        <location evidence="1">Cytoplasm</location>
    </subcellularLocation>
</comment>
<dbReference type="Gene3D" id="3.40.30.10">
    <property type="entry name" value="Glutaredoxin"/>
    <property type="match status" value="1"/>
</dbReference>
<protein>
    <recommendedName>
        <fullName evidence="5">Peroxiredoxin-like 2A</fullName>
    </recommendedName>
    <alternativeName>
        <fullName evidence="7">Peroxiredoxin-like 2 activated in M-CSF stimulated monocytes</fullName>
    </alternativeName>
    <alternativeName>
        <fullName evidence="6">Redox-regulatory protein FAM213A</fullName>
    </alternativeName>
</protein>
<dbReference type="GO" id="GO:0016209">
    <property type="term" value="F:antioxidant activity"/>
    <property type="evidence" value="ECO:0007669"/>
    <property type="project" value="TreeGrafter"/>
</dbReference>
<evidence type="ECO:0000256" key="2">
    <source>
        <dbReference type="ARBA" id="ARBA00022490"/>
    </source>
</evidence>
<organism evidence="8 9">
    <name type="scientific">Trichostrongylus colubriformis</name>
    <name type="common">Black scour worm</name>
    <dbReference type="NCBI Taxonomy" id="6319"/>
    <lineage>
        <taxon>Eukaryota</taxon>
        <taxon>Metazoa</taxon>
        <taxon>Ecdysozoa</taxon>
        <taxon>Nematoda</taxon>
        <taxon>Chromadorea</taxon>
        <taxon>Rhabditida</taxon>
        <taxon>Rhabditina</taxon>
        <taxon>Rhabditomorpha</taxon>
        <taxon>Strongyloidea</taxon>
        <taxon>Trichostrongylidae</taxon>
        <taxon>Trichostrongylus</taxon>
    </lineage>
</organism>
<dbReference type="PANTHER" id="PTHR28630:SF31">
    <property type="entry name" value="PEROXIREDOXIN-LIKE 2A"/>
    <property type="match status" value="1"/>
</dbReference>
<evidence type="ECO:0000256" key="6">
    <source>
        <dbReference type="ARBA" id="ARBA00032058"/>
    </source>
</evidence>
<dbReference type="Proteomes" id="UP001331761">
    <property type="component" value="Unassembled WGS sequence"/>
</dbReference>
<name>A0AAN8G6F6_TRICO</name>
<reference evidence="8 9" key="1">
    <citation type="submission" date="2019-10" db="EMBL/GenBank/DDBJ databases">
        <title>Assembly and Annotation for the nematode Trichostrongylus colubriformis.</title>
        <authorList>
            <person name="Martin J."/>
        </authorList>
    </citation>
    <scope>NUCLEOTIDE SEQUENCE [LARGE SCALE GENOMIC DNA]</scope>
    <source>
        <strain evidence="8">G859</strain>
        <tissue evidence="8">Whole worm</tissue>
    </source>
</reference>
<dbReference type="Pfam" id="PF13911">
    <property type="entry name" value="AhpC-TSA_2"/>
    <property type="match status" value="1"/>
</dbReference>
<keyword evidence="2" id="KW-0963">Cytoplasm</keyword>
<dbReference type="EMBL" id="WIXE01005782">
    <property type="protein sequence ID" value="KAK5981883.1"/>
    <property type="molecule type" value="Genomic_DNA"/>
</dbReference>
<keyword evidence="3" id="KW-0676">Redox-active center</keyword>
<dbReference type="PANTHER" id="PTHR28630">
    <property type="match status" value="1"/>
</dbReference>
<evidence type="ECO:0000313" key="9">
    <source>
        <dbReference type="Proteomes" id="UP001331761"/>
    </source>
</evidence>
<evidence type="ECO:0000256" key="1">
    <source>
        <dbReference type="ARBA" id="ARBA00004496"/>
    </source>
</evidence>
<accession>A0AAN8G6F6</accession>
<evidence type="ECO:0000256" key="3">
    <source>
        <dbReference type="ARBA" id="ARBA00023284"/>
    </source>
</evidence>
<dbReference type="SUPFAM" id="SSF52833">
    <property type="entry name" value="Thioredoxin-like"/>
    <property type="match status" value="1"/>
</dbReference>
<dbReference type="CDD" id="cd02970">
    <property type="entry name" value="PRX_like2"/>
    <property type="match status" value="1"/>
</dbReference>
<gene>
    <name evidence="8" type="ORF">GCK32_015186</name>
</gene>
<dbReference type="InterPro" id="IPR036249">
    <property type="entry name" value="Thioredoxin-like_sf"/>
</dbReference>
<dbReference type="InterPro" id="IPR032801">
    <property type="entry name" value="PXL2A/B/C"/>
</dbReference>
<evidence type="ECO:0000313" key="8">
    <source>
        <dbReference type="EMBL" id="KAK5981883.1"/>
    </source>
</evidence>
<keyword evidence="9" id="KW-1185">Reference proteome</keyword>
<evidence type="ECO:0000256" key="4">
    <source>
        <dbReference type="ARBA" id="ARBA00023787"/>
    </source>
</evidence>
<comment type="similarity">
    <text evidence="4">Belongs to the peroxiredoxin-like PRXL2 family. PRXL2A subfamily.</text>
</comment>
<comment type="caution">
    <text evidence="8">The sequence shown here is derived from an EMBL/GenBank/DDBJ whole genome shotgun (WGS) entry which is preliminary data.</text>
</comment>
<dbReference type="AlphaFoldDB" id="A0AAN8G6F6"/>
<evidence type="ECO:0000256" key="7">
    <source>
        <dbReference type="ARBA" id="ARBA00032129"/>
    </source>
</evidence>
<sequence>MHLTINQPAVVPASSCICSLDMHDYLNQLYLQISNFPKQVDATMLAYGALAAVGGVVLYANLPTRLTLGHVVPSVDYLSKAKLIPIITDENHIDERIAVLASSLFDKGPTMVMAVRRPGCMFCRKEAAALSSLEPEAKAAGIEMVAVVHETKGVNEFMPYFKGDVYYDKERHFYGPNQRWLPLWMGFLRIKTYWNAYKTKKAGFVGNSDGEGRLLGGVYLVVNNELVYSHLEREWGDAANIDEIRDAIRKLK</sequence>
<proteinExistence type="inferred from homology"/>
<evidence type="ECO:0000256" key="5">
    <source>
        <dbReference type="ARBA" id="ARBA00023849"/>
    </source>
</evidence>